<keyword evidence="3" id="KW-1185">Reference proteome</keyword>
<evidence type="ECO:0000313" key="2">
    <source>
        <dbReference type="EMBL" id="RAO64654.1"/>
    </source>
</evidence>
<reference evidence="2 3" key="1">
    <citation type="journal article" date="2017" name="Biotechnol. Biofuels">
        <title>Differential beta-glucosidase expression as a function of carbon source availability in Talaromyces amestolkiae: a genomic and proteomic approach.</title>
        <authorList>
            <person name="de Eugenio L.I."/>
            <person name="Mendez-Liter J.A."/>
            <person name="Nieto-Dominguez M."/>
            <person name="Alonso L."/>
            <person name="Gil-Munoz J."/>
            <person name="Barriuso J."/>
            <person name="Prieto A."/>
            <person name="Martinez M.J."/>
        </authorList>
    </citation>
    <scope>NUCLEOTIDE SEQUENCE [LARGE SCALE GENOMIC DNA]</scope>
    <source>
        <strain evidence="2 3">CIB</strain>
    </source>
</reference>
<dbReference type="PANTHER" id="PTHR36151">
    <property type="entry name" value="BLR2777 PROTEIN"/>
    <property type="match status" value="1"/>
</dbReference>
<dbReference type="InterPro" id="IPR018713">
    <property type="entry name" value="MPAB/Lcp_cat_dom"/>
</dbReference>
<sequence>MSFSSTATLPIRRASSRFTESYEFYSSDFVRLTGSLDSDSENEILQSLEKLQQVPKILQEGILLTGGAVAILLQAAAHGMARTASKTGAGGKVKTLAEQLYQSIHSTALYLYGLTFGTRQQRKQILDRIYASQQQQQQQQQQQRRISHVARNGISHLSPYPQDPKLRLWIAATLYATGTEVYQRIVHELSFEEAEQAFSEFTVLLNLTLNIPKGLWPANRAAFWDYWDEHVEKLDVDTRARPVVHDLEKFHNVPSWVKMSMPFMKNITPEMLPPHVREQYGFQSSPTSRFRYKFSMGMGRAIYPVLPRAIRSIPKKRVMKEVEEMLRQ</sequence>
<dbReference type="EMBL" id="MIKG01000001">
    <property type="protein sequence ID" value="RAO64654.1"/>
    <property type="molecule type" value="Genomic_DNA"/>
</dbReference>
<gene>
    <name evidence="2" type="ORF">BHQ10_000666</name>
</gene>
<dbReference type="AlphaFoldDB" id="A0A364KM73"/>
<dbReference type="STRING" id="1196081.A0A364KM73"/>
<dbReference type="GeneID" id="63789883"/>
<protein>
    <recommendedName>
        <fullName evidence="1">ER-bound oxygenase mpaB/mpaB'/Rubber oxygenase catalytic domain-containing protein</fullName>
    </recommendedName>
</protein>
<evidence type="ECO:0000259" key="1">
    <source>
        <dbReference type="Pfam" id="PF09995"/>
    </source>
</evidence>
<organism evidence="2 3">
    <name type="scientific">Talaromyces amestolkiae</name>
    <dbReference type="NCBI Taxonomy" id="1196081"/>
    <lineage>
        <taxon>Eukaryota</taxon>
        <taxon>Fungi</taxon>
        <taxon>Dikarya</taxon>
        <taxon>Ascomycota</taxon>
        <taxon>Pezizomycotina</taxon>
        <taxon>Eurotiomycetes</taxon>
        <taxon>Eurotiomycetidae</taxon>
        <taxon>Eurotiales</taxon>
        <taxon>Trichocomaceae</taxon>
        <taxon>Talaromyces</taxon>
        <taxon>Talaromyces sect. Talaromyces</taxon>
    </lineage>
</organism>
<dbReference type="RefSeq" id="XP_040729171.1">
    <property type="nucleotide sequence ID" value="XM_040879270.1"/>
</dbReference>
<accession>A0A364KM73</accession>
<evidence type="ECO:0000313" key="3">
    <source>
        <dbReference type="Proteomes" id="UP000249363"/>
    </source>
</evidence>
<dbReference type="Proteomes" id="UP000249363">
    <property type="component" value="Unassembled WGS sequence"/>
</dbReference>
<name>A0A364KM73_TALAM</name>
<feature type="domain" description="ER-bound oxygenase mpaB/mpaB'/Rubber oxygenase catalytic" evidence="1">
    <location>
        <begin position="57"/>
        <end position="298"/>
    </location>
</feature>
<dbReference type="Pfam" id="PF09995">
    <property type="entry name" value="MPAB_Lcp_cat"/>
    <property type="match status" value="1"/>
</dbReference>
<dbReference type="PANTHER" id="PTHR36151:SF3">
    <property type="entry name" value="ER-BOUND OXYGENASE MPAB_MPAB'_RUBBER OXYGENASE CATALYTIC DOMAIN-CONTAINING PROTEIN"/>
    <property type="match status" value="1"/>
</dbReference>
<dbReference type="GO" id="GO:0016491">
    <property type="term" value="F:oxidoreductase activity"/>
    <property type="evidence" value="ECO:0007669"/>
    <property type="project" value="InterPro"/>
</dbReference>
<proteinExistence type="predicted"/>
<comment type="caution">
    <text evidence="2">The sequence shown here is derived from an EMBL/GenBank/DDBJ whole genome shotgun (WGS) entry which is preliminary data.</text>
</comment>
<dbReference type="OrthoDB" id="4444391at2759"/>